<comment type="caution">
    <text evidence="2">The sequence shown here is derived from an EMBL/GenBank/DDBJ whole genome shotgun (WGS) entry which is preliminary data.</text>
</comment>
<gene>
    <name evidence="2" type="ORF">BJ878DRAFT_251063</name>
</gene>
<evidence type="ECO:0000256" key="1">
    <source>
        <dbReference type="SAM" id="MobiDB-lite"/>
    </source>
</evidence>
<sequence>MASKRKLERLQDAPVFSAGSDTNGNVVMELVSPEIALSRVQGLDTQFLQTVLAGAYNTCPQTRQAIDLEYDRTRKATIAKAALTVGAKPVWTAYAAPFAPMLSPETSQRLSHTPEIPSDTPPEHIFQGVYKKSRTQKGAPAYSTPTAVAKRALRERRKQGLPVFCSNCKNLEPSNVKWEVPHGSEGLVCTACRKNGWKALQNDSERFNAQEQDHREKSDATVPVEWE</sequence>
<feature type="compositionally biased region" description="Basic and acidic residues" evidence="1">
    <location>
        <begin position="203"/>
        <end position="219"/>
    </location>
</feature>
<reference evidence="2" key="1">
    <citation type="journal article" date="2021" name="IMA Fungus">
        <title>Genomic characterization of three marine fungi, including Emericellopsis atlantica sp. nov. with signatures of a generalist lifestyle and marine biomass degradation.</title>
        <authorList>
            <person name="Hagestad O.C."/>
            <person name="Hou L."/>
            <person name="Andersen J.H."/>
            <person name="Hansen E.H."/>
            <person name="Altermark B."/>
            <person name="Li C."/>
            <person name="Kuhnert E."/>
            <person name="Cox R.J."/>
            <person name="Crous P.W."/>
            <person name="Spatafora J.W."/>
            <person name="Lail K."/>
            <person name="Amirebrahimi M."/>
            <person name="Lipzen A."/>
            <person name="Pangilinan J."/>
            <person name="Andreopoulos W."/>
            <person name="Hayes R.D."/>
            <person name="Ng V."/>
            <person name="Grigoriev I.V."/>
            <person name="Jackson S.A."/>
            <person name="Sutton T.D.S."/>
            <person name="Dobson A.D.W."/>
            <person name="Rama T."/>
        </authorList>
    </citation>
    <scope>NUCLEOTIDE SEQUENCE</scope>
    <source>
        <strain evidence="2">TRa3180A</strain>
    </source>
</reference>
<accession>A0A9P8CBY1</accession>
<name>A0A9P8CBY1_9HELO</name>
<evidence type="ECO:0000313" key="2">
    <source>
        <dbReference type="EMBL" id="KAG9241077.1"/>
    </source>
</evidence>
<dbReference type="AlphaFoldDB" id="A0A9P8CBY1"/>
<dbReference type="EMBL" id="MU254276">
    <property type="protein sequence ID" value="KAG9241077.1"/>
    <property type="molecule type" value="Genomic_DNA"/>
</dbReference>
<dbReference type="Proteomes" id="UP000887226">
    <property type="component" value="Unassembled WGS sequence"/>
</dbReference>
<organism evidence="2 3">
    <name type="scientific">Calycina marina</name>
    <dbReference type="NCBI Taxonomy" id="1763456"/>
    <lineage>
        <taxon>Eukaryota</taxon>
        <taxon>Fungi</taxon>
        <taxon>Dikarya</taxon>
        <taxon>Ascomycota</taxon>
        <taxon>Pezizomycotina</taxon>
        <taxon>Leotiomycetes</taxon>
        <taxon>Helotiales</taxon>
        <taxon>Pezizellaceae</taxon>
        <taxon>Calycina</taxon>
    </lineage>
</organism>
<keyword evidence="3" id="KW-1185">Reference proteome</keyword>
<feature type="region of interest" description="Disordered" evidence="1">
    <location>
        <begin position="203"/>
        <end position="227"/>
    </location>
</feature>
<protein>
    <submittedName>
        <fullName evidence="2">Uncharacterized protein</fullName>
    </submittedName>
</protein>
<proteinExistence type="predicted"/>
<evidence type="ECO:0000313" key="3">
    <source>
        <dbReference type="Proteomes" id="UP000887226"/>
    </source>
</evidence>